<dbReference type="Gene3D" id="3.40.50.300">
    <property type="entry name" value="P-loop containing nucleotide triphosphate hydrolases"/>
    <property type="match status" value="1"/>
</dbReference>
<feature type="transmembrane region" description="Helical" evidence="7">
    <location>
        <begin position="52"/>
        <end position="71"/>
    </location>
</feature>
<dbReference type="Pfam" id="PF00664">
    <property type="entry name" value="ABC_membrane"/>
    <property type="match status" value="1"/>
</dbReference>
<proteinExistence type="predicted"/>
<feature type="transmembrane region" description="Helical" evidence="7">
    <location>
        <begin position="189"/>
        <end position="209"/>
    </location>
</feature>
<dbReference type="InterPro" id="IPR027417">
    <property type="entry name" value="P-loop_NTPase"/>
</dbReference>
<dbReference type="InterPro" id="IPR036640">
    <property type="entry name" value="ABC1_TM_sf"/>
</dbReference>
<feature type="domain" description="ABC transmembrane type-1" evidence="9">
    <location>
        <begin position="57"/>
        <end position="336"/>
    </location>
</feature>
<evidence type="ECO:0000313" key="11">
    <source>
        <dbReference type="Proteomes" id="UP000187412"/>
    </source>
</evidence>
<feature type="transmembrane region" description="Helical" evidence="7">
    <location>
        <begin position="282"/>
        <end position="303"/>
    </location>
</feature>
<dbReference type="InterPro" id="IPR003593">
    <property type="entry name" value="AAA+_ATPase"/>
</dbReference>
<sequence>MLLIHKHLSLAGVFELLTYEHLCYDTICEYMESGEFMTKRQWVTKFMLMHKWVLVCGFIITTLMTMINLIYPFLNGRIINIAFYDKDMSAFLNLCLIYAGILIFNQFVVATLNNLISSQLMTGFVFDIRRALFKKILHKKGKDLSGMYSGDMISRMNHDAADIMNLIFWSGLWGYSNFLHILFAVCFMFYYNIFLGAFTVVLVPVVFFTSKYFKARAQKVNKDIAAEQGKLSSYLFEIVKNLREIKILNASKKVRSVYLRKTTSINKMNVENGRIEVTTERLNSFITLIAQLLIFVICAYFIVKGQMQLGVFVAAISYFNIAVNYFSSINSKIVDVWGQTVSLQRVVDILNEEEEDYKENHPPKQIKEGKIEFNNVTFGYTEDRPVLNGFNLRVDAGSTIGIVGKSGAGKTTMGNLLYNLYSVDSGKLLIDGMNVNEYNLHSLRSQVGIVHQETILYDNTLRYNLSFTNNKDNDDALMEAIKKAALYDVVLTFPDGLDTLLGTEGQELSGGQKQRLAIARILVKNPKILVFDEATAFLDSRNEALIRNVMSEMSQDRTFIIIAHRFSTIKSCDKIAVLADGVIKGFDTHDVLIRNNKTYIDLFSEQCLGGEAV</sequence>
<dbReference type="PANTHER" id="PTHR43394">
    <property type="entry name" value="ATP-DEPENDENT PERMEASE MDL1, MITOCHONDRIAL"/>
    <property type="match status" value="1"/>
</dbReference>
<dbReference type="Proteomes" id="UP000187412">
    <property type="component" value="Unassembled WGS sequence"/>
</dbReference>
<gene>
    <name evidence="10" type="ORF">BSK56_09075</name>
</gene>
<evidence type="ECO:0000256" key="4">
    <source>
        <dbReference type="ARBA" id="ARBA00022840"/>
    </source>
</evidence>
<dbReference type="PROSITE" id="PS50929">
    <property type="entry name" value="ABC_TM1F"/>
    <property type="match status" value="1"/>
</dbReference>
<reference evidence="10 11" key="1">
    <citation type="submission" date="2016-10" db="EMBL/GenBank/DDBJ databases">
        <title>Paenibacillus species isolates.</title>
        <authorList>
            <person name="Beno S.M."/>
        </authorList>
    </citation>
    <scope>NUCLEOTIDE SEQUENCE [LARGE SCALE GENOMIC DNA]</scope>
    <source>
        <strain evidence="10 11">FSL H7-0744</strain>
    </source>
</reference>
<protein>
    <recommendedName>
        <fullName evidence="12">ABC transporter ATP-binding protein</fullName>
    </recommendedName>
</protein>
<evidence type="ECO:0000259" key="9">
    <source>
        <dbReference type="PROSITE" id="PS50929"/>
    </source>
</evidence>
<keyword evidence="4" id="KW-0067">ATP-binding</keyword>
<dbReference type="CDD" id="cd07346">
    <property type="entry name" value="ABC_6TM_exporters"/>
    <property type="match status" value="1"/>
</dbReference>
<dbReference type="InterPro" id="IPR011527">
    <property type="entry name" value="ABC1_TM_dom"/>
</dbReference>
<dbReference type="Pfam" id="PF00005">
    <property type="entry name" value="ABC_tran"/>
    <property type="match status" value="1"/>
</dbReference>
<dbReference type="PROSITE" id="PS00211">
    <property type="entry name" value="ABC_TRANSPORTER_1"/>
    <property type="match status" value="1"/>
</dbReference>
<name>A0ABX3HG22_PAEBO</name>
<evidence type="ECO:0008006" key="12">
    <source>
        <dbReference type="Google" id="ProtNLM"/>
    </source>
</evidence>
<dbReference type="SMART" id="SM00382">
    <property type="entry name" value="AAA"/>
    <property type="match status" value="1"/>
</dbReference>
<dbReference type="SUPFAM" id="SSF52540">
    <property type="entry name" value="P-loop containing nucleoside triphosphate hydrolases"/>
    <property type="match status" value="1"/>
</dbReference>
<keyword evidence="3" id="KW-0547">Nucleotide-binding</keyword>
<dbReference type="EMBL" id="MPTB01000009">
    <property type="protein sequence ID" value="OMD49495.1"/>
    <property type="molecule type" value="Genomic_DNA"/>
</dbReference>
<comment type="subcellular location">
    <subcellularLocation>
        <location evidence="1">Cell membrane</location>
        <topology evidence="1">Multi-pass membrane protein</topology>
    </subcellularLocation>
</comment>
<comment type="caution">
    <text evidence="10">The sequence shown here is derived from an EMBL/GenBank/DDBJ whole genome shotgun (WGS) entry which is preliminary data.</text>
</comment>
<accession>A0ABX3HG22</accession>
<evidence type="ECO:0000256" key="1">
    <source>
        <dbReference type="ARBA" id="ARBA00004651"/>
    </source>
</evidence>
<organism evidence="10 11">
    <name type="scientific">Paenibacillus borealis</name>
    <dbReference type="NCBI Taxonomy" id="160799"/>
    <lineage>
        <taxon>Bacteria</taxon>
        <taxon>Bacillati</taxon>
        <taxon>Bacillota</taxon>
        <taxon>Bacilli</taxon>
        <taxon>Bacillales</taxon>
        <taxon>Paenibacillaceae</taxon>
        <taxon>Paenibacillus</taxon>
    </lineage>
</organism>
<dbReference type="Gene3D" id="1.20.1560.10">
    <property type="entry name" value="ABC transporter type 1, transmembrane domain"/>
    <property type="match status" value="1"/>
</dbReference>
<evidence type="ECO:0000256" key="3">
    <source>
        <dbReference type="ARBA" id="ARBA00022741"/>
    </source>
</evidence>
<dbReference type="InterPro" id="IPR003439">
    <property type="entry name" value="ABC_transporter-like_ATP-bd"/>
</dbReference>
<feature type="transmembrane region" description="Helical" evidence="7">
    <location>
        <begin position="309"/>
        <end position="327"/>
    </location>
</feature>
<keyword evidence="6 7" id="KW-0472">Membrane</keyword>
<feature type="transmembrane region" description="Helical" evidence="7">
    <location>
        <begin position="163"/>
        <end position="183"/>
    </location>
</feature>
<evidence type="ECO:0000256" key="6">
    <source>
        <dbReference type="ARBA" id="ARBA00023136"/>
    </source>
</evidence>
<evidence type="ECO:0000313" key="10">
    <source>
        <dbReference type="EMBL" id="OMD49495.1"/>
    </source>
</evidence>
<dbReference type="InterPro" id="IPR039421">
    <property type="entry name" value="Type_1_exporter"/>
</dbReference>
<feature type="domain" description="ABC transporter" evidence="8">
    <location>
        <begin position="371"/>
        <end position="605"/>
    </location>
</feature>
<feature type="transmembrane region" description="Helical" evidence="7">
    <location>
        <begin position="91"/>
        <end position="112"/>
    </location>
</feature>
<keyword evidence="5 7" id="KW-1133">Transmembrane helix</keyword>
<evidence type="ECO:0000259" key="8">
    <source>
        <dbReference type="PROSITE" id="PS50893"/>
    </source>
</evidence>
<keyword evidence="11" id="KW-1185">Reference proteome</keyword>
<dbReference type="PANTHER" id="PTHR43394:SF1">
    <property type="entry name" value="ATP-BINDING CASSETTE SUB-FAMILY B MEMBER 10, MITOCHONDRIAL"/>
    <property type="match status" value="1"/>
</dbReference>
<evidence type="ECO:0000256" key="2">
    <source>
        <dbReference type="ARBA" id="ARBA00022692"/>
    </source>
</evidence>
<dbReference type="InterPro" id="IPR017871">
    <property type="entry name" value="ABC_transporter-like_CS"/>
</dbReference>
<dbReference type="SUPFAM" id="SSF90123">
    <property type="entry name" value="ABC transporter transmembrane region"/>
    <property type="match status" value="1"/>
</dbReference>
<dbReference type="PROSITE" id="PS50893">
    <property type="entry name" value="ABC_TRANSPORTER_2"/>
    <property type="match status" value="1"/>
</dbReference>
<keyword evidence="2 7" id="KW-0812">Transmembrane</keyword>
<evidence type="ECO:0000256" key="5">
    <source>
        <dbReference type="ARBA" id="ARBA00022989"/>
    </source>
</evidence>
<evidence type="ECO:0000256" key="7">
    <source>
        <dbReference type="SAM" id="Phobius"/>
    </source>
</evidence>